<dbReference type="EMBL" id="JAVLVT010000001">
    <property type="protein sequence ID" value="MDS1268893.1"/>
    <property type="molecule type" value="Genomic_DNA"/>
</dbReference>
<dbReference type="InterPro" id="IPR012349">
    <property type="entry name" value="Split_barrel_FMN-bd"/>
</dbReference>
<dbReference type="InterPro" id="IPR002563">
    <property type="entry name" value="Flavin_Rdtase-like_dom"/>
</dbReference>
<gene>
    <name evidence="4" type="ORF">RIF23_01140</name>
</gene>
<evidence type="ECO:0000313" key="4">
    <source>
        <dbReference type="EMBL" id="MDS1268893.1"/>
    </source>
</evidence>
<evidence type="ECO:0000256" key="1">
    <source>
        <dbReference type="ARBA" id="ARBA00023002"/>
    </source>
</evidence>
<dbReference type="SMART" id="SM00903">
    <property type="entry name" value="Flavin_Reduct"/>
    <property type="match status" value="1"/>
</dbReference>
<dbReference type="GO" id="GO:0016491">
    <property type="term" value="F:oxidoreductase activity"/>
    <property type="evidence" value="ECO:0007669"/>
    <property type="project" value="UniProtKB-KW"/>
</dbReference>
<accession>A0ABU2H0Q7</accession>
<dbReference type="PANTHER" id="PTHR30466">
    <property type="entry name" value="FLAVIN REDUCTASE"/>
    <property type="match status" value="1"/>
</dbReference>
<dbReference type="InterPro" id="IPR050268">
    <property type="entry name" value="NADH-dep_flavin_reductase"/>
</dbReference>
<comment type="caution">
    <text evidence="4">The sequence shown here is derived from an EMBL/GenBank/DDBJ whole genome shotgun (WGS) entry which is preliminary data.</text>
</comment>
<evidence type="ECO:0000256" key="2">
    <source>
        <dbReference type="SAM" id="MobiDB-lite"/>
    </source>
</evidence>
<dbReference type="RefSeq" id="WP_310910403.1">
    <property type="nucleotide sequence ID" value="NZ_JAVLVT010000001.1"/>
</dbReference>
<sequence>MSARPSMESVETTAEPNGQVDGASGQHVASVGPAVAPGDSIDPDTYRQAMATHAAGVVVVTAPSDRGPVGLTVTSFTSVSLRPPLVSFYVGARASAWPGIRDAGTFAVNVLGANQHEVATRFATSGVDRFAPPVSWHRSLEEIPLLDGAIAHILCHHHNVLAVGDHWLVVGRVTGAVSVEAGEPLLYQRGGYARLHPIIET</sequence>
<protein>
    <submittedName>
        <fullName evidence="4">Flavin reductase family protein</fullName>
        <ecNumber evidence="4">1.-.-.-</ecNumber>
    </submittedName>
</protein>
<dbReference type="Pfam" id="PF01613">
    <property type="entry name" value="Flavin_Reduct"/>
    <property type="match status" value="1"/>
</dbReference>
<dbReference type="Gene3D" id="2.30.110.10">
    <property type="entry name" value="Electron Transport, Fmn-binding Protein, Chain A"/>
    <property type="match status" value="1"/>
</dbReference>
<reference evidence="5" key="1">
    <citation type="submission" date="2023-07" db="EMBL/GenBank/DDBJ databases">
        <title>Novel species in the genus Lipingzhangella isolated from Sambhar Salt Lake.</title>
        <authorList>
            <person name="Jiya N."/>
            <person name="Kajale S."/>
            <person name="Sharma A."/>
        </authorList>
    </citation>
    <scope>NUCLEOTIDE SEQUENCE [LARGE SCALE GENOMIC DNA]</scope>
    <source>
        <strain evidence="5">LS1_29</strain>
    </source>
</reference>
<evidence type="ECO:0000259" key="3">
    <source>
        <dbReference type="SMART" id="SM00903"/>
    </source>
</evidence>
<keyword evidence="1 4" id="KW-0560">Oxidoreductase</keyword>
<feature type="region of interest" description="Disordered" evidence="2">
    <location>
        <begin position="1"/>
        <end position="44"/>
    </location>
</feature>
<dbReference type="PANTHER" id="PTHR30466:SF1">
    <property type="entry name" value="FMN REDUCTASE (NADH) RUTF"/>
    <property type="match status" value="1"/>
</dbReference>
<dbReference type="EC" id="1.-.-.-" evidence="4"/>
<evidence type="ECO:0000313" key="5">
    <source>
        <dbReference type="Proteomes" id="UP001250214"/>
    </source>
</evidence>
<organism evidence="4 5">
    <name type="scientific">Lipingzhangella rawalii</name>
    <dbReference type="NCBI Taxonomy" id="2055835"/>
    <lineage>
        <taxon>Bacteria</taxon>
        <taxon>Bacillati</taxon>
        <taxon>Actinomycetota</taxon>
        <taxon>Actinomycetes</taxon>
        <taxon>Streptosporangiales</taxon>
        <taxon>Nocardiopsidaceae</taxon>
        <taxon>Lipingzhangella</taxon>
    </lineage>
</organism>
<name>A0ABU2H0Q7_9ACTN</name>
<keyword evidence="5" id="KW-1185">Reference proteome</keyword>
<proteinExistence type="predicted"/>
<dbReference type="Proteomes" id="UP001250214">
    <property type="component" value="Unassembled WGS sequence"/>
</dbReference>
<feature type="domain" description="Flavin reductase like" evidence="3">
    <location>
        <begin position="50"/>
        <end position="194"/>
    </location>
</feature>
<dbReference type="SUPFAM" id="SSF50475">
    <property type="entry name" value="FMN-binding split barrel"/>
    <property type="match status" value="1"/>
</dbReference>